<feature type="transmembrane region" description="Helical" evidence="8">
    <location>
        <begin position="443"/>
        <end position="460"/>
    </location>
</feature>
<keyword evidence="11" id="KW-1185">Reference proteome</keyword>
<feature type="region of interest" description="Disordered" evidence="7">
    <location>
        <begin position="107"/>
        <end position="149"/>
    </location>
</feature>
<evidence type="ECO:0000256" key="8">
    <source>
        <dbReference type="SAM" id="Phobius"/>
    </source>
</evidence>
<feature type="compositionally biased region" description="Low complexity" evidence="7">
    <location>
        <begin position="238"/>
        <end position="250"/>
    </location>
</feature>
<dbReference type="RefSeq" id="XP_053074098.1">
    <property type="nucleotide sequence ID" value="XM_053218123.1"/>
</dbReference>
<evidence type="ECO:0000256" key="4">
    <source>
        <dbReference type="ARBA" id="ARBA00022729"/>
    </source>
</evidence>
<evidence type="ECO:0000256" key="7">
    <source>
        <dbReference type="SAM" id="MobiDB-lite"/>
    </source>
</evidence>
<feature type="transmembrane region" description="Helical" evidence="8">
    <location>
        <begin position="404"/>
        <end position="423"/>
    </location>
</feature>
<feature type="chain" id="PRO_5045025114" evidence="9">
    <location>
        <begin position="22"/>
        <end position="905"/>
    </location>
</feature>
<feature type="region of interest" description="Disordered" evidence="7">
    <location>
        <begin position="70"/>
        <end position="89"/>
    </location>
</feature>
<accession>A0ABM3PQZ3</accession>
<feature type="transmembrane region" description="Helical" evidence="8">
    <location>
        <begin position="472"/>
        <end position="492"/>
    </location>
</feature>
<feature type="region of interest" description="Disordered" evidence="7">
    <location>
        <begin position="774"/>
        <end position="803"/>
    </location>
</feature>
<dbReference type="RefSeq" id="XP_053074097.1">
    <property type="nucleotide sequence ID" value="XM_053218122.1"/>
</dbReference>
<organism evidence="11 12">
    <name type="scientific">Acinonyx jubatus</name>
    <name type="common">Cheetah</name>
    <dbReference type="NCBI Taxonomy" id="32536"/>
    <lineage>
        <taxon>Eukaryota</taxon>
        <taxon>Metazoa</taxon>
        <taxon>Chordata</taxon>
        <taxon>Craniata</taxon>
        <taxon>Vertebrata</taxon>
        <taxon>Euteleostomi</taxon>
        <taxon>Mammalia</taxon>
        <taxon>Eutheria</taxon>
        <taxon>Laurasiatheria</taxon>
        <taxon>Carnivora</taxon>
        <taxon>Feliformia</taxon>
        <taxon>Felidae</taxon>
        <taxon>Felinae</taxon>
        <taxon>Acinonyx</taxon>
    </lineage>
</organism>
<protein>
    <submittedName>
        <fullName evidence="12 13">Proline-rich transmembrane protein 4 isoform X1</fullName>
    </submittedName>
</protein>
<evidence type="ECO:0000256" key="6">
    <source>
        <dbReference type="ARBA" id="ARBA00023136"/>
    </source>
</evidence>
<comment type="subcellular location">
    <subcellularLocation>
        <location evidence="1">Membrane</location>
        <topology evidence="1">Multi-pass membrane protein</topology>
    </subcellularLocation>
</comment>
<feature type="signal peptide" evidence="9">
    <location>
        <begin position="1"/>
        <end position="21"/>
    </location>
</feature>
<dbReference type="InterPro" id="IPR059081">
    <property type="entry name" value="PRRT3-4"/>
</dbReference>
<evidence type="ECO:0000256" key="3">
    <source>
        <dbReference type="ARBA" id="ARBA00022692"/>
    </source>
</evidence>
<keyword evidence="3 8" id="KW-0812">Transmembrane</keyword>
<feature type="region of interest" description="Disordered" evidence="7">
    <location>
        <begin position="845"/>
        <end position="872"/>
    </location>
</feature>
<keyword evidence="5 8" id="KW-1133">Transmembrane helix</keyword>
<proteinExistence type="predicted"/>
<feature type="transmembrane region" description="Helical" evidence="8">
    <location>
        <begin position="504"/>
        <end position="523"/>
    </location>
</feature>
<feature type="compositionally biased region" description="Low complexity" evidence="7">
    <location>
        <begin position="846"/>
        <end position="857"/>
    </location>
</feature>
<keyword evidence="6 8" id="KW-0472">Membrane</keyword>
<dbReference type="PANTHER" id="PTHR35578:SF6">
    <property type="entry name" value="PROLINE-RICH TRANSMEMBRANE PROTEIN 4"/>
    <property type="match status" value="1"/>
</dbReference>
<evidence type="ECO:0000256" key="1">
    <source>
        <dbReference type="ARBA" id="ARBA00004141"/>
    </source>
</evidence>
<evidence type="ECO:0000259" key="10">
    <source>
        <dbReference type="Pfam" id="PF25987"/>
    </source>
</evidence>
<gene>
    <name evidence="12 13" type="primary">PRRT4</name>
</gene>
<evidence type="ECO:0000256" key="9">
    <source>
        <dbReference type="SAM" id="SignalP"/>
    </source>
</evidence>
<feature type="transmembrane region" description="Helical" evidence="8">
    <location>
        <begin position="371"/>
        <end position="392"/>
    </location>
</feature>
<evidence type="ECO:0000256" key="5">
    <source>
        <dbReference type="ARBA" id="ARBA00022989"/>
    </source>
</evidence>
<dbReference type="InterPro" id="IPR052836">
    <property type="entry name" value="PRRT_domain-containing"/>
</dbReference>
<keyword evidence="2" id="KW-0597">Phosphoprotein</keyword>
<evidence type="ECO:0000313" key="11">
    <source>
        <dbReference type="Proteomes" id="UP001652583"/>
    </source>
</evidence>
<evidence type="ECO:0000256" key="2">
    <source>
        <dbReference type="ARBA" id="ARBA00022553"/>
    </source>
</evidence>
<dbReference type="Proteomes" id="UP001652583">
    <property type="component" value="Chromosome A2"/>
</dbReference>
<feature type="compositionally biased region" description="Polar residues" evidence="7">
    <location>
        <begin position="115"/>
        <end position="132"/>
    </location>
</feature>
<dbReference type="GeneID" id="106973929"/>
<name>A0ABM3PQZ3_ACIJB</name>
<evidence type="ECO:0000313" key="13">
    <source>
        <dbReference type="RefSeq" id="XP_053074098.1"/>
    </source>
</evidence>
<dbReference type="Pfam" id="PF25987">
    <property type="entry name" value="PRRT3"/>
    <property type="match status" value="1"/>
</dbReference>
<sequence length="905" mass="93622">MAGHGCLGLFCWVLLAVPVGPQPVSSVSGVPLTTLTPPPQSEASMLSLNLGLNFKFHLRGPAAAWGISVTETQPLSPGPSREPEEEVARGLRTDPIWELLVGSLGNSPPEWGSAEGSSTPWASSQSPESTFPLSGPTDRPTAPYQPGMGTVTWDTALTATAPPSSAPRLRQSELELKFDMALRAGAAPTLGHRTLPLLPSLRASLAEIAGRLGPFGFFGTTLSPLRNFSGPSPLGPTRSPSSASRVSDSPGFFGTTVSPPPTPLERKLPSSGPLDPAASLRSVTVATASLDKRSLPTDPTRPTSGPDDPSPASLGKPSVQPECGPGSCSVGELPEREGQPPVAPRALFFLTLEADWAEARARWGLAWEAHVYGVGTLFGLVALLALLALALLPWRCPPGAPCLALLDLLLLSAGTTRAFPLFYDAYGHRDRLPPLAWLLLQDLPLPCLAAGLGLACLLLARPRPPRCPAGLAALLLLGLGLAAAAALGSAAHRPLRPLRLASRGLHAFLAALLSGLLLALSCWGGRRRRAGAPLGGSGFKGATPLPQARSPFAPRESWRRAARTAPVAGTFGLLSGALQGYEVLHALGYGGQPGLEGPWPWWAFQLGLRLGEVGVALPLALLGLYPALCSPRVPPRCWAKLFRLSPGHAAPLLPGGWVTGPPDKEPLGGAIARGDAELLQLCALAGPGPDLLLQGGGCRGFEGAAANPAPSPASSPCSDYTVDFRPPSPINLRRSIEEALCSEALLTPGLFQGPAYGEALPGLGLYRTASLGAKTGAGPNERSEEALGSPAPQELPSPGAWPAGSSASSGSLCGLSRDSSSMLLCSSPDRPPRCPLVCVLSPPRPSGSSPSLPGSGSYQALSPPSRDSPEPTLELQAAEALLQEQFLDACRQIDELSVGSDTIDL</sequence>
<keyword evidence="4 9" id="KW-0732">Signal</keyword>
<dbReference type="PANTHER" id="PTHR35578">
    <property type="entry name" value="PROLINE-RICH TRANSMEMBRANE PROTEIN 4-RELATED"/>
    <property type="match status" value="1"/>
</dbReference>
<reference evidence="12 13" key="1">
    <citation type="submission" date="2025-05" db="UniProtKB">
        <authorList>
            <consortium name="RefSeq"/>
        </authorList>
    </citation>
    <scope>IDENTIFICATION</scope>
    <source>
        <tissue evidence="12 13">Blood</tissue>
    </source>
</reference>
<feature type="region of interest" description="Disordered" evidence="7">
    <location>
        <begin position="229"/>
        <end position="340"/>
    </location>
</feature>
<feature type="domain" description="Proline-rich transmembrane protein 3/4" evidence="10">
    <location>
        <begin position="355"/>
        <end position="644"/>
    </location>
</feature>
<evidence type="ECO:0000313" key="12">
    <source>
        <dbReference type="RefSeq" id="XP_053074097.1"/>
    </source>
</evidence>